<evidence type="ECO:0000256" key="1">
    <source>
        <dbReference type="SAM" id="SignalP"/>
    </source>
</evidence>
<evidence type="ECO:0000313" key="2">
    <source>
        <dbReference type="EMBL" id="KKW26873.1"/>
    </source>
</evidence>
<comment type="caution">
    <text evidence="2">The sequence shown here is derived from an EMBL/GenBank/DDBJ whole genome shotgun (WGS) entry which is preliminary data.</text>
</comment>
<protein>
    <submittedName>
        <fullName evidence="2">Uncharacterized protein</fullName>
    </submittedName>
</protein>
<dbReference type="Proteomes" id="UP000034913">
    <property type="component" value="Unassembled WGS sequence"/>
</dbReference>
<name>A0A0G1X6S9_UNCK3</name>
<organism evidence="2 3">
    <name type="scientific">candidate division Kazan bacterium GW2011_GWB1_52_7</name>
    <dbReference type="NCBI Taxonomy" id="1620414"/>
    <lineage>
        <taxon>Bacteria</taxon>
        <taxon>Bacteria division Kazan-3B-28</taxon>
    </lineage>
</organism>
<proteinExistence type="predicted"/>
<dbReference type="AlphaFoldDB" id="A0A0G1X6S9"/>
<reference evidence="2 3" key="1">
    <citation type="journal article" date="2015" name="Nature">
        <title>rRNA introns, odd ribosomes, and small enigmatic genomes across a large radiation of phyla.</title>
        <authorList>
            <person name="Brown C.T."/>
            <person name="Hug L.A."/>
            <person name="Thomas B.C."/>
            <person name="Sharon I."/>
            <person name="Castelle C.J."/>
            <person name="Singh A."/>
            <person name="Wilkins M.J."/>
            <person name="Williams K.H."/>
            <person name="Banfield J.F."/>
        </authorList>
    </citation>
    <scope>NUCLEOTIDE SEQUENCE [LARGE SCALE GENOMIC DNA]</scope>
</reference>
<evidence type="ECO:0000313" key="3">
    <source>
        <dbReference type="Proteomes" id="UP000034913"/>
    </source>
</evidence>
<dbReference type="EMBL" id="LCRB01000002">
    <property type="protein sequence ID" value="KKW26873.1"/>
    <property type="molecule type" value="Genomic_DNA"/>
</dbReference>
<gene>
    <name evidence="2" type="ORF">VF00_C0002G0198</name>
</gene>
<keyword evidence="1" id="KW-0732">Signal</keyword>
<feature type="signal peptide" evidence="1">
    <location>
        <begin position="1"/>
        <end position="20"/>
    </location>
</feature>
<feature type="chain" id="PRO_5002540723" evidence="1">
    <location>
        <begin position="21"/>
        <end position="193"/>
    </location>
</feature>
<sequence>MKWFKLSVAVLLWMIVPALARAQLEPSKHLEGYLGYRFGMVPTQIQDIAAGRLVRDVHSGLSEVVDYMTDQGRLTSPDGSVKDLPVGLCLSFYRGRLAGITIQIPEQTDLAAATRLVGALRTSLLAYYDASLVQRDDWLPDRHQAVIMLYDSANGNAFWLLWDKETVLVCSMTGELIMLDPECQDLLPEDPAN</sequence>
<accession>A0A0G1X6S9</accession>